<dbReference type="GO" id="GO:0006355">
    <property type="term" value="P:regulation of DNA-templated transcription"/>
    <property type="evidence" value="ECO:0007669"/>
    <property type="project" value="InterPro"/>
</dbReference>
<dbReference type="Pfam" id="PF00158">
    <property type="entry name" value="Sigma54_activat"/>
    <property type="match status" value="1"/>
</dbReference>
<dbReference type="PANTHER" id="PTHR32071">
    <property type="entry name" value="TRANSCRIPTIONAL REGULATORY PROTEIN"/>
    <property type="match status" value="1"/>
</dbReference>
<keyword evidence="4" id="KW-0238">DNA-binding</keyword>
<feature type="domain" description="PAC" evidence="9">
    <location>
        <begin position="213"/>
        <end position="265"/>
    </location>
</feature>
<dbReference type="InterPro" id="IPR013767">
    <property type="entry name" value="PAS_fold"/>
</dbReference>
<keyword evidence="11" id="KW-1185">Reference proteome</keyword>
<dbReference type="InterPro" id="IPR027417">
    <property type="entry name" value="P-loop_NTPase"/>
</dbReference>
<dbReference type="KEGG" id="nall:PP769_10740"/>
<proteinExistence type="predicted"/>
<dbReference type="CDD" id="cd00009">
    <property type="entry name" value="AAA"/>
    <property type="match status" value="1"/>
</dbReference>
<dbReference type="SUPFAM" id="SSF55785">
    <property type="entry name" value="PYP-like sensor domain (PAS domain)"/>
    <property type="match status" value="2"/>
</dbReference>
<sequence length="656" mass="74135">MSNTNGSYLAEMRFRAVAQSSHDAIIIADQSGTILFWNKGAKDIFGYESEETVGQPLIMLMPDRYRQAHQAGLERYSTRGETRILGETVELSGLRRTGEEFPLELTLSAWKEEERLFFSGIIRDISQRKEAEEALQRSEEKYRAIFNQAVEGIYQATPAGAFLNANTALSHLLGYDSPQALMDTVQDIGSQLYVEPTKREEFCRLLEHQDVITDFESQVYQADGTPIWISENARVIRNAEGAVQWYQGFLVDISGRKQAEALLERQNRLQAENRYLQEEVLEAGAFGDLVGQSPALHNVIRQIALVAPTEATVLILGESGTGKELVAREIHKRSQRKDRPLIRVNCASIPRDLFESEFFGHVKGAFTGAVKDRAGRFGAADGGTLFLDEVGEIPLDLQSKFLRVLQEQQFERVGEERTRHVDVRVIAATNKDLKQEVENGRFRQDLYYRLNVFPLEMAPLRERKEDIPLLAEYLLGVTSKKLHCAQPKLTKALVGQLQRYNWPGNVRELQNVIERGLILSERQGLAFDIPQPGGGRASLHSQESHASLMARSVMTEREMRLQERENTLAALEQADWRIYGKGGAAERLGIKPTTLVARIKKMGIMKGRMNTQGEGRNVVGADSHALPLTSLSRFHWTHREFKTVLNNKVTHRQIRL</sequence>
<dbReference type="EMBL" id="CP116967">
    <property type="protein sequence ID" value="WNM56458.1"/>
    <property type="molecule type" value="Genomic_DNA"/>
</dbReference>
<organism evidence="10 11">
    <name type="scientific">Candidatus Nitrospira allomarina</name>
    <dbReference type="NCBI Taxonomy" id="3020900"/>
    <lineage>
        <taxon>Bacteria</taxon>
        <taxon>Pseudomonadati</taxon>
        <taxon>Nitrospirota</taxon>
        <taxon>Nitrospiria</taxon>
        <taxon>Nitrospirales</taxon>
        <taxon>Nitrospiraceae</taxon>
        <taxon>Nitrospira</taxon>
    </lineage>
</organism>
<dbReference type="Gene3D" id="3.40.50.300">
    <property type="entry name" value="P-loop containing nucleotide triphosphate hydrolases"/>
    <property type="match status" value="1"/>
</dbReference>
<evidence type="ECO:0000259" key="7">
    <source>
        <dbReference type="PROSITE" id="PS50045"/>
    </source>
</evidence>
<keyword evidence="5" id="KW-0804">Transcription</keyword>
<dbReference type="RefSeq" id="WP_312640049.1">
    <property type="nucleotide sequence ID" value="NZ_CP116967.1"/>
</dbReference>
<evidence type="ECO:0000256" key="1">
    <source>
        <dbReference type="ARBA" id="ARBA00022741"/>
    </source>
</evidence>
<dbReference type="InterPro" id="IPR000700">
    <property type="entry name" value="PAS-assoc_C"/>
</dbReference>
<dbReference type="Gene3D" id="1.10.8.60">
    <property type="match status" value="1"/>
</dbReference>
<dbReference type="SMART" id="SM00086">
    <property type="entry name" value="PAC"/>
    <property type="match status" value="2"/>
</dbReference>
<evidence type="ECO:0000259" key="9">
    <source>
        <dbReference type="PROSITE" id="PS50113"/>
    </source>
</evidence>
<dbReference type="PROSITE" id="PS50112">
    <property type="entry name" value="PAS"/>
    <property type="match status" value="2"/>
</dbReference>
<name>A0AA96JQW6_9BACT</name>
<dbReference type="NCBIfam" id="TIGR00229">
    <property type="entry name" value="sensory_box"/>
    <property type="match status" value="2"/>
</dbReference>
<feature type="domain" description="Sigma-54 factor interaction" evidence="7">
    <location>
        <begin position="289"/>
        <end position="518"/>
    </location>
</feature>
<dbReference type="SMART" id="SM00382">
    <property type="entry name" value="AAA"/>
    <property type="match status" value="1"/>
</dbReference>
<dbReference type="PROSITE" id="PS50113">
    <property type="entry name" value="PAC"/>
    <property type="match status" value="2"/>
</dbReference>
<dbReference type="InterPro" id="IPR025662">
    <property type="entry name" value="Sigma_54_int_dom_ATP-bd_1"/>
</dbReference>
<dbReference type="Gene3D" id="1.10.10.60">
    <property type="entry name" value="Homeodomain-like"/>
    <property type="match status" value="1"/>
</dbReference>
<feature type="domain" description="PAC" evidence="9">
    <location>
        <begin position="87"/>
        <end position="137"/>
    </location>
</feature>
<keyword evidence="1" id="KW-0547">Nucleotide-binding</keyword>
<evidence type="ECO:0000256" key="4">
    <source>
        <dbReference type="ARBA" id="ARBA00023125"/>
    </source>
</evidence>
<evidence type="ECO:0000313" key="11">
    <source>
        <dbReference type="Proteomes" id="UP001302719"/>
    </source>
</evidence>
<dbReference type="PROSITE" id="PS00675">
    <property type="entry name" value="SIGMA54_INTERACT_1"/>
    <property type="match status" value="1"/>
</dbReference>
<keyword evidence="2" id="KW-0067">ATP-binding</keyword>
<evidence type="ECO:0000313" key="10">
    <source>
        <dbReference type="EMBL" id="WNM56458.1"/>
    </source>
</evidence>
<dbReference type="InterPro" id="IPR000014">
    <property type="entry name" value="PAS"/>
</dbReference>
<dbReference type="FunFam" id="3.40.50.300:FF:000006">
    <property type="entry name" value="DNA-binding transcriptional regulator NtrC"/>
    <property type="match status" value="1"/>
</dbReference>
<dbReference type="InterPro" id="IPR002078">
    <property type="entry name" value="Sigma_54_int"/>
</dbReference>
<evidence type="ECO:0000256" key="3">
    <source>
        <dbReference type="ARBA" id="ARBA00023015"/>
    </source>
</evidence>
<evidence type="ECO:0000256" key="2">
    <source>
        <dbReference type="ARBA" id="ARBA00022840"/>
    </source>
</evidence>
<dbReference type="InterPro" id="IPR025944">
    <property type="entry name" value="Sigma_54_int_dom_CS"/>
</dbReference>
<reference evidence="10 11" key="1">
    <citation type="submission" date="2023-01" db="EMBL/GenBank/DDBJ databases">
        <title>Cultivation and genomic characterization of new, ubiquitous marine nitrite-oxidizing bacteria from the Nitrospirales.</title>
        <authorList>
            <person name="Mueller A.J."/>
            <person name="Daebeler A."/>
            <person name="Herbold C.W."/>
            <person name="Kirkegaard R.H."/>
            <person name="Daims H."/>
        </authorList>
    </citation>
    <scope>NUCLEOTIDE SEQUENCE [LARGE SCALE GENOMIC DNA]</scope>
    <source>
        <strain evidence="10 11">VA</strain>
    </source>
</reference>
<feature type="domain" description="PAS" evidence="8">
    <location>
        <begin position="138"/>
        <end position="181"/>
    </location>
</feature>
<accession>A0AA96JQW6</accession>
<evidence type="ECO:0000256" key="6">
    <source>
        <dbReference type="SAM" id="Coils"/>
    </source>
</evidence>
<keyword evidence="3" id="KW-0805">Transcription regulation</keyword>
<dbReference type="InterPro" id="IPR025943">
    <property type="entry name" value="Sigma_54_int_dom_ATP-bd_2"/>
</dbReference>
<feature type="domain" description="PAS" evidence="8">
    <location>
        <begin position="10"/>
        <end position="80"/>
    </location>
</feature>
<feature type="coiled-coil region" evidence="6">
    <location>
        <begin position="121"/>
        <end position="148"/>
    </location>
</feature>
<dbReference type="GO" id="GO:0005524">
    <property type="term" value="F:ATP binding"/>
    <property type="evidence" value="ECO:0007669"/>
    <property type="project" value="UniProtKB-KW"/>
</dbReference>
<dbReference type="Proteomes" id="UP001302719">
    <property type="component" value="Chromosome"/>
</dbReference>
<dbReference type="SUPFAM" id="SSF52540">
    <property type="entry name" value="P-loop containing nucleoside triphosphate hydrolases"/>
    <property type="match status" value="1"/>
</dbReference>
<dbReference type="Gene3D" id="3.30.450.20">
    <property type="entry name" value="PAS domain"/>
    <property type="match status" value="2"/>
</dbReference>
<evidence type="ECO:0000259" key="8">
    <source>
        <dbReference type="PROSITE" id="PS50112"/>
    </source>
</evidence>
<dbReference type="InterPro" id="IPR003593">
    <property type="entry name" value="AAA+_ATPase"/>
</dbReference>
<dbReference type="CDD" id="cd00130">
    <property type="entry name" value="PAS"/>
    <property type="match status" value="2"/>
</dbReference>
<dbReference type="PROSITE" id="PS00676">
    <property type="entry name" value="SIGMA54_INTERACT_2"/>
    <property type="match status" value="1"/>
</dbReference>
<dbReference type="PROSITE" id="PS00688">
    <property type="entry name" value="SIGMA54_INTERACT_3"/>
    <property type="match status" value="1"/>
</dbReference>
<keyword evidence="6" id="KW-0175">Coiled coil</keyword>
<protein>
    <submittedName>
        <fullName evidence="10">Sigma 54-interacting transcriptional regulator</fullName>
    </submittedName>
</protein>
<dbReference type="InterPro" id="IPR058031">
    <property type="entry name" value="AAA_lid_NorR"/>
</dbReference>
<dbReference type="PANTHER" id="PTHR32071:SF117">
    <property type="entry name" value="PTS-DEPENDENT DIHYDROXYACETONE KINASE OPERON REGULATORY PROTEIN-RELATED"/>
    <property type="match status" value="1"/>
</dbReference>
<dbReference type="Pfam" id="PF00989">
    <property type="entry name" value="PAS"/>
    <property type="match status" value="1"/>
</dbReference>
<dbReference type="Pfam" id="PF13426">
    <property type="entry name" value="PAS_9"/>
    <property type="match status" value="1"/>
</dbReference>
<dbReference type="Pfam" id="PF25601">
    <property type="entry name" value="AAA_lid_14"/>
    <property type="match status" value="1"/>
</dbReference>
<dbReference type="GO" id="GO:0003677">
    <property type="term" value="F:DNA binding"/>
    <property type="evidence" value="ECO:0007669"/>
    <property type="project" value="UniProtKB-KW"/>
</dbReference>
<gene>
    <name evidence="10" type="ORF">PP769_10740</name>
</gene>
<evidence type="ECO:0000256" key="5">
    <source>
        <dbReference type="ARBA" id="ARBA00023163"/>
    </source>
</evidence>
<dbReference type="PROSITE" id="PS50045">
    <property type="entry name" value="SIGMA54_INTERACT_4"/>
    <property type="match status" value="1"/>
</dbReference>
<dbReference type="SMART" id="SM00091">
    <property type="entry name" value="PAS"/>
    <property type="match status" value="2"/>
</dbReference>
<dbReference type="InterPro" id="IPR035965">
    <property type="entry name" value="PAS-like_dom_sf"/>
</dbReference>
<dbReference type="InterPro" id="IPR001610">
    <property type="entry name" value="PAC"/>
</dbReference>
<dbReference type="AlphaFoldDB" id="A0AA96JQW6"/>